<evidence type="ECO:0000313" key="7">
    <source>
        <dbReference type="Proteomes" id="UP000076848"/>
    </source>
</evidence>
<evidence type="ECO:0000256" key="2">
    <source>
        <dbReference type="ARBA" id="ARBA00023015"/>
    </source>
</evidence>
<dbReference type="GO" id="GO:0000976">
    <property type="term" value="F:transcription cis-regulatory region binding"/>
    <property type="evidence" value="ECO:0007669"/>
    <property type="project" value="TreeGrafter"/>
</dbReference>
<name>A0A157S4L7_9BORD</name>
<evidence type="ECO:0000313" key="6">
    <source>
        <dbReference type="EMBL" id="SAI65344.1"/>
    </source>
</evidence>
<dbReference type="InterPro" id="IPR005119">
    <property type="entry name" value="LysR_subst-bd"/>
</dbReference>
<comment type="similarity">
    <text evidence="1">Belongs to the LysR transcriptional regulatory family.</text>
</comment>
<dbReference type="Proteomes" id="UP000076848">
    <property type="component" value="Unassembled WGS sequence"/>
</dbReference>
<dbReference type="Gene3D" id="1.10.10.10">
    <property type="entry name" value="Winged helix-like DNA-binding domain superfamily/Winged helix DNA-binding domain"/>
    <property type="match status" value="1"/>
</dbReference>
<keyword evidence="4" id="KW-0804">Transcription</keyword>
<dbReference type="Pfam" id="PF00126">
    <property type="entry name" value="HTH_1"/>
    <property type="match status" value="1"/>
</dbReference>
<sequence length="317" mass="33945">METPKDLDLALLRDLLALGQAGSLSRAAQLRGITHPAFGRRLRALEEWAGAPLATRGARHSPLTDEGRALAAAARQIEAILRNTRAVLAQQPDRTLPTIVIAAGRTLSHTLLPRLIADLRGTYGEAIWKVKTTSLRPGLEMLRQRQADFMLGHAPEGAIPPGMQDLLSCSVGRDAIVAVSAPLVSGYPKFALPRGGAQPRVPYLAYAPGMALGAILDGVLAAAGGRDQLYTVYEADLADSLHAMVRQGMGLAWLPLSLVREDLLHGRIVRAGEKREDIDIDVRLYACQGTLDTVHARGLWEAIGALYRDADADGAAD</sequence>
<dbReference type="SUPFAM" id="SSF46785">
    <property type="entry name" value="Winged helix' DNA-binding domain"/>
    <property type="match status" value="1"/>
</dbReference>
<accession>A0A157S4L7</accession>
<evidence type="ECO:0000256" key="1">
    <source>
        <dbReference type="ARBA" id="ARBA00009437"/>
    </source>
</evidence>
<evidence type="ECO:0000259" key="5">
    <source>
        <dbReference type="PROSITE" id="PS50931"/>
    </source>
</evidence>
<dbReference type="OrthoDB" id="8715249at2"/>
<evidence type="ECO:0000256" key="4">
    <source>
        <dbReference type="ARBA" id="ARBA00023163"/>
    </source>
</evidence>
<keyword evidence="2" id="KW-0805">Transcription regulation</keyword>
<dbReference type="InterPro" id="IPR036388">
    <property type="entry name" value="WH-like_DNA-bd_sf"/>
</dbReference>
<protein>
    <submittedName>
        <fullName evidence="6">LysR family transcriptional regulator</fullName>
    </submittedName>
</protein>
<proteinExistence type="inferred from homology"/>
<evidence type="ECO:0000256" key="3">
    <source>
        <dbReference type="ARBA" id="ARBA00023125"/>
    </source>
</evidence>
<dbReference type="PROSITE" id="PS50931">
    <property type="entry name" value="HTH_LYSR"/>
    <property type="match status" value="1"/>
</dbReference>
<dbReference type="Pfam" id="PF03466">
    <property type="entry name" value="LysR_substrate"/>
    <property type="match status" value="1"/>
</dbReference>
<dbReference type="InterPro" id="IPR000847">
    <property type="entry name" value="LysR_HTH_N"/>
</dbReference>
<keyword evidence="3" id="KW-0238">DNA-binding</keyword>
<keyword evidence="7" id="KW-1185">Reference proteome</keyword>
<dbReference type="SUPFAM" id="SSF53850">
    <property type="entry name" value="Periplasmic binding protein-like II"/>
    <property type="match status" value="1"/>
</dbReference>
<dbReference type="AlphaFoldDB" id="A0A157S4L7"/>
<dbReference type="EMBL" id="FKIF01000001">
    <property type="protein sequence ID" value="SAI65344.1"/>
    <property type="molecule type" value="Genomic_DNA"/>
</dbReference>
<dbReference type="PANTHER" id="PTHR30126:SF2">
    <property type="entry name" value="HTH-TYPE TRANSCRIPTIONAL REGULATOR YJIE"/>
    <property type="match status" value="1"/>
</dbReference>
<feature type="domain" description="HTH lysR-type" evidence="5">
    <location>
        <begin position="7"/>
        <end position="64"/>
    </location>
</feature>
<reference evidence="6 7" key="1">
    <citation type="submission" date="2016-04" db="EMBL/GenBank/DDBJ databases">
        <authorList>
            <consortium name="Pathogen Informatics"/>
        </authorList>
    </citation>
    <scope>NUCLEOTIDE SEQUENCE [LARGE SCALE GENOMIC DNA]</scope>
    <source>
        <strain evidence="6 7">H050680373</strain>
    </source>
</reference>
<gene>
    <name evidence="6" type="primary">cysL_1</name>
    <name evidence="6" type="ORF">SAMEA3906486_00084</name>
</gene>
<dbReference type="CDD" id="cd05466">
    <property type="entry name" value="PBP2_LTTR_substrate"/>
    <property type="match status" value="1"/>
</dbReference>
<dbReference type="GO" id="GO:0003700">
    <property type="term" value="F:DNA-binding transcription factor activity"/>
    <property type="evidence" value="ECO:0007669"/>
    <property type="project" value="InterPro"/>
</dbReference>
<dbReference type="STRING" id="288768.SAMEA3906486_00084"/>
<organism evidence="6 7">
    <name type="scientific">Bordetella ansorpii</name>
    <dbReference type="NCBI Taxonomy" id="288768"/>
    <lineage>
        <taxon>Bacteria</taxon>
        <taxon>Pseudomonadati</taxon>
        <taxon>Pseudomonadota</taxon>
        <taxon>Betaproteobacteria</taxon>
        <taxon>Burkholderiales</taxon>
        <taxon>Alcaligenaceae</taxon>
        <taxon>Bordetella</taxon>
    </lineage>
</organism>
<dbReference type="RefSeq" id="WP_066122230.1">
    <property type="nucleotide sequence ID" value="NZ_FKIF01000001.1"/>
</dbReference>
<dbReference type="InterPro" id="IPR036390">
    <property type="entry name" value="WH_DNA-bd_sf"/>
</dbReference>
<dbReference type="Gene3D" id="3.40.190.10">
    <property type="entry name" value="Periplasmic binding protein-like II"/>
    <property type="match status" value="2"/>
</dbReference>
<dbReference type="PANTHER" id="PTHR30126">
    <property type="entry name" value="HTH-TYPE TRANSCRIPTIONAL REGULATOR"/>
    <property type="match status" value="1"/>
</dbReference>